<dbReference type="Proteomes" id="UP001229251">
    <property type="component" value="Unassembled WGS sequence"/>
</dbReference>
<evidence type="ECO:0000259" key="9">
    <source>
        <dbReference type="Pfam" id="PF01571"/>
    </source>
</evidence>
<evidence type="ECO:0000259" key="10">
    <source>
        <dbReference type="Pfam" id="PF08669"/>
    </source>
</evidence>
<dbReference type="AlphaFoldDB" id="A0AAJ1Q553"/>
<dbReference type="Gene3D" id="4.10.1250.10">
    <property type="entry name" value="Aminomethyltransferase fragment"/>
    <property type="match status" value="1"/>
</dbReference>
<comment type="similarity">
    <text evidence="1 7">Belongs to the GcvT family.</text>
</comment>
<feature type="binding site" evidence="8">
    <location>
        <position position="210"/>
    </location>
    <ligand>
        <name>substrate</name>
    </ligand>
</feature>
<dbReference type="PIRSF" id="PIRSF006487">
    <property type="entry name" value="GcvT"/>
    <property type="match status" value="1"/>
</dbReference>
<comment type="function">
    <text evidence="7">The glycine cleavage system catalyzes the degradation of glycine.</text>
</comment>
<accession>A0AAJ1Q553</accession>
<feature type="domain" description="GCVT N-terminal" evidence="9">
    <location>
        <begin position="16"/>
        <end position="277"/>
    </location>
</feature>
<evidence type="ECO:0000256" key="4">
    <source>
        <dbReference type="ARBA" id="ARBA00022679"/>
    </source>
</evidence>
<gene>
    <name evidence="7 11" type="primary">gcvT</name>
    <name evidence="11" type="ORF">QP433_07650</name>
</gene>
<evidence type="ECO:0000256" key="1">
    <source>
        <dbReference type="ARBA" id="ARBA00008609"/>
    </source>
</evidence>
<organism evidence="11 12">
    <name type="scientific">Facklamia hominis</name>
    <dbReference type="NCBI Taxonomy" id="178214"/>
    <lineage>
        <taxon>Bacteria</taxon>
        <taxon>Bacillati</taxon>
        <taxon>Bacillota</taxon>
        <taxon>Bacilli</taxon>
        <taxon>Lactobacillales</taxon>
        <taxon>Aerococcaceae</taxon>
        <taxon>Facklamia</taxon>
    </lineage>
</organism>
<dbReference type="InterPro" id="IPR027266">
    <property type="entry name" value="TrmE/GcvT-like"/>
</dbReference>
<evidence type="ECO:0000256" key="2">
    <source>
        <dbReference type="ARBA" id="ARBA00012616"/>
    </source>
</evidence>
<reference evidence="11" key="1">
    <citation type="submission" date="2023-05" db="EMBL/GenBank/DDBJ databases">
        <title>Cataloging the Phylogenetic Diversity of Human Bladder Bacteria.</title>
        <authorList>
            <person name="Du J."/>
        </authorList>
    </citation>
    <scope>NUCLEOTIDE SEQUENCE</scope>
    <source>
        <strain evidence="11">UMB1231</strain>
    </source>
</reference>
<comment type="subunit">
    <text evidence="7">The glycine cleavage system is composed of four proteins: P, T, L and H.</text>
</comment>
<dbReference type="GO" id="GO:0019464">
    <property type="term" value="P:glycine decarboxylation via glycine cleavage system"/>
    <property type="evidence" value="ECO:0007669"/>
    <property type="project" value="UniProtKB-UniRule"/>
</dbReference>
<comment type="catalytic activity">
    <reaction evidence="6 7">
        <text>N(6)-[(R)-S(8)-aminomethyldihydrolipoyl]-L-lysyl-[protein] + (6S)-5,6,7,8-tetrahydrofolate = N(6)-[(R)-dihydrolipoyl]-L-lysyl-[protein] + (6R)-5,10-methylene-5,6,7,8-tetrahydrofolate + NH4(+)</text>
        <dbReference type="Rhea" id="RHEA:16945"/>
        <dbReference type="Rhea" id="RHEA-COMP:10475"/>
        <dbReference type="Rhea" id="RHEA-COMP:10492"/>
        <dbReference type="ChEBI" id="CHEBI:15636"/>
        <dbReference type="ChEBI" id="CHEBI:28938"/>
        <dbReference type="ChEBI" id="CHEBI:57453"/>
        <dbReference type="ChEBI" id="CHEBI:83100"/>
        <dbReference type="ChEBI" id="CHEBI:83143"/>
        <dbReference type="EC" id="2.1.2.10"/>
    </reaction>
</comment>
<dbReference type="HAMAP" id="MF_00259">
    <property type="entry name" value="GcvT"/>
    <property type="match status" value="1"/>
</dbReference>
<evidence type="ECO:0000313" key="12">
    <source>
        <dbReference type="Proteomes" id="UP001229251"/>
    </source>
</evidence>
<dbReference type="RefSeq" id="WP_016648095.1">
    <property type="nucleotide sequence ID" value="NZ_CAUPDI010000008.1"/>
</dbReference>
<dbReference type="SUPFAM" id="SSF103025">
    <property type="entry name" value="Folate-binding domain"/>
    <property type="match status" value="1"/>
</dbReference>
<dbReference type="InterPro" id="IPR006222">
    <property type="entry name" value="GCVT_N"/>
</dbReference>
<dbReference type="NCBIfam" id="TIGR00528">
    <property type="entry name" value="gcvT"/>
    <property type="match status" value="1"/>
</dbReference>
<keyword evidence="4 7" id="KW-0808">Transferase</keyword>
<name>A0AAJ1Q553_9LACT</name>
<evidence type="ECO:0000256" key="8">
    <source>
        <dbReference type="PIRSR" id="PIRSR006487-1"/>
    </source>
</evidence>
<dbReference type="GO" id="GO:0004047">
    <property type="term" value="F:aminomethyltransferase activity"/>
    <property type="evidence" value="ECO:0007669"/>
    <property type="project" value="UniProtKB-UniRule"/>
</dbReference>
<proteinExistence type="inferred from homology"/>
<dbReference type="NCBIfam" id="NF001567">
    <property type="entry name" value="PRK00389.1"/>
    <property type="match status" value="1"/>
</dbReference>
<dbReference type="EMBL" id="JASOOE010000016">
    <property type="protein sequence ID" value="MDK7187852.1"/>
    <property type="molecule type" value="Genomic_DNA"/>
</dbReference>
<dbReference type="SUPFAM" id="SSF101790">
    <property type="entry name" value="Aminomethyltransferase beta-barrel domain"/>
    <property type="match status" value="1"/>
</dbReference>
<dbReference type="Pfam" id="PF08669">
    <property type="entry name" value="GCV_T_C"/>
    <property type="match status" value="1"/>
</dbReference>
<dbReference type="GO" id="GO:0008483">
    <property type="term" value="F:transaminase activity"/>
    <property type="evidence" value="ECO:0007669"/>
    <property type="project" value="UniProtKB-KW"/>
</dbReference>
<sequence>MTQVQLTEDGLKKTPMYDYYIEKGCKITDFGGWGLPIQITKIADEHKAVREAVGLFDASHMGEVRVKSGKMNAYDWWNGLITNDVHKATYNGKAQYTAVCKEDGGMLDDMIYYRKNDDEFVATPNGSNREKIVKWMNDHNQDGQVEITDETYDWGLIAVQGPNAEELLSRLTDTNLSEIEYYAYKADQKVGGHERVQISRTGYTGEAGFELYIPAEHMVDIWKQLVKEGQDLGVVECALGARDTLRLEAGLPLYGNDFDESVNPIAGGIAFAVPKAKEADYIGKEAIAKYRAQETADKEASRGFKIDGKQIARHGMEVRNTDGQVIGVVTSGTKSPTLGYPLGFVRVNATYKVGDKVVIEVRGKEVEAELTKKDWLSESK</sequence>
<dbReference type="GO" id="GO:0005829">
    <property type="term" value="C:cytosol"/>
    <property type="evidence" value="ECO:0007669"/>
    <property type="project" value="TreeGrafter"/>
</dbReference>
<dbReference type="EC" id="2.1.2.10" evidence="2 7"/>
<evidence type="ECO:0000256" key="7">
    <source>
        <dbReference type="HAMAP-Rule" id="MF_00259"/>
    </source>
</evidence>
<dbReference type="GO" id="GO:0005960">
    <property type="term" value="C:glycine cleavage complex"/>
    <property type="evidence" value="ECO:0007669"/>
    <property type="project" value="InterPro"/>
</dbReference>
<dbReference type="InterPro" id="IPR029043">
    <property type="entry name" value="GcvT/YgfZ_C"/>
</dbReference>
<dbReference type="InterPro" id="IPR028896">
    <property type="entry name" value="GcvT/YgfZ/DmdA"/>
</dbReference>
<dbReference type="Pfam" id="PF01571">
    <property type="entry name" value="GCV_T"/>
    <property type="match status" value="1"/>
</dbReference>
<keyword evidence="3 7" id="KW-0032">Aminotransferase</keyword>
<protein>
    <recommendedName>
        <fullName evidence="2 7">Aminomethyltransferase</fullName>
        <ecNumber evidence="2 7">2.1.2.10</ecNumber>
    </recommendedName>
    <alternativeName>
        <fullName evidence="5 7">Glycine cleavage system T protein</fullName>
    </alternativeName>
</protein>
<dbReference type="Gene3D" id="2.40.30.110">
    <property type="entry name" value="Aminomethyltransferase beta-barrel domains"/>
    <property type="match status" value="1"/>
</dbReference>
<dbReference type="PANTHER" id="PTHR43757:SF2">
    <property type="entry name" value="AMINOMETHYLTRANSFERASE, MITOCHONDRIAL"/>
    <property type="match status" value="1"/>
</dbReference>
<dbReference type="Gene3D" id="3.30.70.1400">
    <property type="entry name" value="Aminomethyltransferase beta-barrel domains"/>
    <property type="match status" value="1"/>
</dbReference>
<evidence type="ECO:0000313" key="11">
    <source>
        <dbReference type="EMBL" id="MDK7187852.1"/>
    </source>
</evidence>
<feature type="domain" description="Aminomethyltransferase C-terminal" evidence="10">
    <location>
        <begin position="303"/>
        <end position="373"/>
    </location>
</feature>
<dbReference type="InterPro" id="IPR013977">
    <property type="entry name" value="GcvT_C"/>
</dbReference>
<evidence type="ECO:0000256" key="6">
    <source>
        <dbReference type="ARBA" id="ARBA00047665"/>
    </source>
</evidence>
<evidence type="ECO:0000256" key="3">
    <source>
        <dbReference type="ARBA" id="ARBA00022576"/>
    </source>
</evidence>
<dbReference type="InterPro" id="IPR006223">
    <property type="entry name" value="GcvT"/>
</dbReference>
<dbReference type="InterPro" id="IPR022903">
    <property type="entry name" value="GcvT_bac"/>
</dbReference>
<dbReference type="Gene3D" id="3.30.1360.120">
    <property type="entry name" value="Probable tRNA modification gtpase trme, domain 1"/>
    <property type="match status" value="1"/>
</dbReference>
<dbReference type="PANTHER" id="PTHR43757">
    <property type="entry name" value="AMINOMETHYLTRANSFERASE"/>
    <property type="match status" value="1"/>
</dbReference>
<evidence type="ECO:0000256" key="5">
    <source>
        <dbReference type="ARBA" id="ARBA00031395"/>
    </source>
</evidence>
<comment type="caution">
    <text evidence="11">The sequence shown here is derived from an EMBL/GenBank/DDBJ whole genome shotgun (WGS) entry which is preliminary data.</text>
</comment>